<dbReference type="OrthoDB" id="4407392at2"/>
<sequence>MTLTRTYFLARKEDLRRCYERYLERIERVKQFTQVYLIANEEVPESSELARENLLSDLRAQSDDSLVEDEWGLYSYATALRSLDEPIAPRNLRLAPVGRPPTCRRGRTPPLIH</sequence>
<dbReference type="AlphaFoldDB" id="A0A6C1U0A8"/>
<name>A0A6C1U0A8_9CORY</name>
<dbReference type="RefSeq" id="WP_144773295.1">
    <property type="nucleotide sequence ID" value="NZ_RXIR01000014.1"/>
</dbReference>
<reference evidence="1 2" key="1">
    <citation type="submission" date="2018-12" db="EMBL/GenBank/DDBJ databases">
        <title>Corynebacterium sanguinis sp. nov., a clinically-associated and environmental corynebacterium.</title>
        <authorList>
            <person name="Gonzales-Siles L."/>
            <person name="Jaen-Luchoro D."/>
            <person name="Cardew S."/>
            <person name="Inganas E."/>
            <person name="Ohlen M."/>
            <person name="Jensie-Markopolous S."/>
            <person name="Pinyeiro-Iglesias B."/>
            <person name="Molin K."/>
            <person name="Skovbjerg S."/>
            <person name="Svensson-Stadler L."/>
            <person name="Funke G."/>
            <person name="Moore E.R.B."/>
        </authorList>
    </citation>
    <scope>NUCLEOTIDE SEQUENCE [LARGE SCALE GENOMIC DNA]</scope>
    <source>
        <strain evidence="1 2">58734</strain>
    </source>
</reference>
<comment type="caution">
    <text evidence="1">The sequence shown here is derived from an EMBL/GenBank/DDBJ whole genome shotgun (WGS) entry which is preliminary data.</text>
</comment>
<organism evidence="1 2">
    <name type="scientific">Corynebacterium sanguinis</name>
    <dbReference type="NCBI Taxonomy" id="2594913"/>
    <lineage>
        <taxon>Bacteria</taxon>
        <taxon>Bacillati</taxon>
        <taxon>Actinomycetota</taxon>
        <taxon>Actinomycetes</taxon>
        <taxon>Mycobacteriales</taxon>
        <taxon>Corynebacteriaceae</taxon>
        <taxon>Corynebacterium</taxon>
    </lineage>
</organism>
<gene>
    <name evidence="1" type="ORF">EKI59_07500</name>
</gene>
<evidence type="ECO:0000313" key="2">
    <source>
        <dbReference type="Proteomes" id="UP000336646"/>
    </source>
</evidence>
<protein>
    <submittedName>
        <fullName evidence="1">Uncharacterized protein</fullName>
    </submittedName>
</protein>
<evidence type="ECO:0000313" key="1">
    <source>
        <dbReference type="EMBL" id="TVS28175.1"/>
    </source>
</evidence>
<dbReference type="Proteomes" id="UP000336646">
    <property type="component" value="Unassembled WGS sequence"/>
</dbReference>
<accession>A0A6C1U0A8</accession>
<proteinExistence type="predicted"/>
<dbReference type="EMBL" id="RXIR01000014">
    <property type="protein sequence ID" value="TVS28175.1"/>
    <property type="molecule type" value="Genomic_DNA"/>
</dbReference>